<dbReference type="PRINTS" id="PR00811">
    <property type="entry name" value="BCTERIALGSPD"/>
</dbReference>
<evidence type="ECO:0000256" key="1">
    <source>
        <dbReference type="ARBA" id="ARBA00004370"/>
    </source>
</evidence>
<dbReference type="InterPro" id="IPR011662">
    <property type="entry name" value="Secretin/TonB_short_N"/>
</dbReference>
<dbReference type="PANTHER" id="PTHR30604">
    <property type="entry name" value="PROTEIN TRANSPORT PROTEIN HOFQ"/>
    <property type="match status" value="1"/>
</dbReference>
<keyword evidence="4" id="KW-0653">Protein transport</keyword>
<keyword evidence="3" id="KW-0732">Signal</keyword>
<dbReference type="AlphaFoldDB" id="A0A3B1DC43"/>
<feature type="compositionally biased region" description="Basic and acidic residues" evidence="7">
    <location>
        <begin position="565"/>
        <end position="576"/>
    </location>
</feature>
<dbReference type="InterPro" id="IPR021731">
    <property type="entry name" value="AMIN_dom"/>
</dbReference>
<gene>
    <name evidence="10" type="ORF">MNBD_NITROSPIRAE01-1220</name>
</gene>
<reference evidence="10" key="1">
    <citation type="submission" date="2018-06" db="EMBL/GenBank/DDBJ databases">
        <authorList>
            <person name="Zhirakovskaya E."/>
        </authorList>
    </citation>
    <scope>NUCLEOTIDE SEQUENCE</scope>
</reference>
<feature type="transmembrane region" description="Helical" evidence="8">
    <location>
        <begin position="12"/>
        <end position="30"/>
    </location>
</feature>
<keyword evidence="6" id="KW-0998">Cell outer membrane</keyword>
<dbReference type="EMBL" id="UOGF01000007">
    <property type="protein sequence ID" value="VAX26247.1"/>
    <property type="molecule type" value="Genomic_DNA"/>
</dbReference>
<accession>A0A3B1DC43</accession>
<feature type="region of interest" description="Disordered" evidence="7">
    <location>
        <begin position="221"/>
        <end position="252"/>
    </location>
</feature>
<keyword evidence="8" id="KW-0812">Transmembrane</keyword>
<dbReference type="Pfam" id="PF03958">
    <property type="entry name" value="Secretin_N"/>
    <property type="match status" value="1"/>
</dbReference>
<evidence type="ECO:0000259" key="9">
    <source>
        <dbReference type="SMART" id="SM00965"/>
    </source>
</evidence>
<evidence type="ECO:0000313" key="10">
    <source>
        <dbReference type="EMBL" id="VAX26247.1"/>
    </source>
</evidence>
<dbReference type="InterPro" id="IPR005644">
    <property type="entry name" value="NolW-like"/>
</dbReference>
<dbReference type="SMART" id="SM00965">
    <property type="entry name" value="STN"/>
    <property type="match status" value="1"/>
</dbReference>
<dbReference type="PANTHER" id="PTHR30604:SF1">
    <property type="entry name" value="DNA UTILIZATION PROTEIN HOFQ"/>
    <property type="match status" value="1"/>
</dbReference>
<dbReference type="Pfam" id="PF07660">
    <property type="entry name" value="STN"/>
    <property type="match status" value="1"/>
</dbReference>
<keyword evidence="8" id="KW-1133">Transmembrane helix</keyword>
<dbReference type="Pfam" id="PF00263">
    <property type="entry name" value="Secretin"/>
    <property type="match status" value="1"/>
</dbReference>
<evidence type="ECO:0000256" key="6">
    <source>
        <dbReference type="ARBA" id="ARBA00023237"/>
    </source>
</evidence>
<evidence type="ECO:0000256" key="4">
    <source>
        <dbReference type="ARBA" id="ARBA00022927"/>
    </source>
</evidence>
<feature type="region of interest" description="Disordered" evidence="7">
    <location>
        <begin position="498"/>
        <end position="524"/>
    </location>
</feature>
<dbReference type="InterPro" id="IPR051808">
    <property type="entry name" value="Type_IV_pilus_biogenesis"/>
</dbReference>
<dbReference type="Gene3D" id="3.30.1370.120">
    <property type="match status" value="1"/>
</dbReference>
<feature type="domain" description="Secretin/TonB short N-terminal" evidence="9">
    <location>
        <begin position="651"/>
        <end position="699"/>
    </location>
</feature>
<sequence length="1029" mass="112335">MIRQLRRLFQRFHFPRFVPFVMVSVLLGFISSCGLQRQGESLELPPAVMVQDIRVSEGTEKTIVEVEGGEPMIYTTFRLSDPERLVIDMAEVDLSRFPNEIQLENGPIRAIRPGSGGGSNVSRLEFELFGVVETDVRTEGLNLIVEVTQVVAAPRGFRFFEEEAPVLVLDPADSKGIMPDVNLPVDAPAELAVVPVLPDADLSDLPDIAVEVKKEGLNAKAGEEKVPGVSDDPLSPLQEMDTPPGAENPENKENMSLVSLGASSVSEETVPLPAAQKISGLRFETGEKLKLIVSSDGTLSPRTFFIGFGDKRRLVIDLPGVKIFSKQTRVTVDDHRVKQLRVGQHKKKLRLVLDLLSPISYHLTQRRGDLVILIEGPSKKDVSDEVNESVSSAVVQVNGPPSEVLSEAPTLQKSEPVRSSSDLVGIEGVESGESGLVLKSMPFAIPLPSPRIAAAATLPLPLPVPNAEEKSDVVSDELVQTEDTLQVQEMPQVEALSEAPPLEEMPEAQAAAPSESVQKMDEGDLVSEKMTSELAVPVKAELRLSSPEPGEPLPLLDVPEGNEVSEEKTVSEDKKTKLEREKAAKKKVILRRKRREAVLNKRDKIARENAAKIESAALAIPEKYTGRKISLDFQEAEITNVVRLIADVSGLNFVMGDDVKGKITVKLNDVPWDQALEIILEIRNLGMERQGDIIRIATLSNLTKQRNEKAEARATKIRAEELLTRVIYINYAEANKLQSLLSKLLSTRGEIMLAKRVNALVVKDILGNLDQVEQMVQRLDTKTPQVLIEARIVEVQPTFKRSLGVQWGADFKTNSGGNSIGIGTFTGPGSSVFNPVPDFAVDTPASTALGGVGFSFGRFTESPFQLDLRISAGESQEMTRIVSTPKIMVLDNHEALIKQGAKIPFQTSSPNGGTNTRLVDANLELKVTPHISQDGGILLELNLTKNQPGPPIQGATQPSIFQKEVSTQILLMDGETMVIGGIYETQKTESEGGIPFLKDIPGLGWLFKNKEQSETTTELLIFITPTVMK</sequence>
<dbReference type="Gene3D" id="3.30.1370.130">
    <property type="match status" value="1"/>
</dbReference>
<dbReference type="GO" id="GO:0009306">
    <property type="term" value="P:protein secretion"/>
    <property type="evidence" value="ECO:0007669"/>
    <property type="project" value="InterPro"/>
</dbReference>
<evidence type="ECO:0000256" key="3">
    <source>
        <dbReference type="ARBA" id="ARBA00022729"/>
    </source>
</evidence>
<evidence type="ECO:0000256" key="7">
    <source>
        <dbReference type="SAM" id="MobiDB-lite"/>
    </source>
</evidence>
<dbReference type="GO" id="GO:0019867">
    <property type="term" value="C:outer membrane"/>
    <property type="evidence" value="ECO:0007669"/>
    <property type="project" value="InterPro"/>
</dbReference>
<feature type="compositionally biased region" description="Low complexity" evidence="7">
    <location>
        <begin position="543"/>
        <end position="559"/>
    </location>
</feature>
<evidence type="ECO:0000256" key="2">
    <source>
        <dbReference type="ARBA" id="ARBA00022448"/>
    </source>
</evidence>
<dbReference type="NCBIfam" id="TIGR02515">
    <property type="entry name" value="IV_pilus_PilQ"/>
    <property type="match status" value="1"/>
</dbReference>
<dbReference type="Pfam" id="PF11741">
    <property type="entry name" value="AMIN"/>
    <property type="match status" value="2"/>
</dbReference>
<keyword evidence="2" id="KW-0813">Transport</keyword>
<dbReference type="InterPro" id="IPR001775">
    <property type="entry name" value="GspD/PilQ"/>
</dbReference>
<dbReference type="InterPro" id="IPR004846">
    <property type="entry name" value="T2SS/T3SS_dom"/>
</dbReference>
<name>A0A3B1DC43_9ZZZZ</name>
<protein>
    <submittedName>
        <fullName evidence="10">Type IV pilus biogenesis protein PilQ</fullName>
    </submittedName>
</protein>
<feature type="region of interest" description="Disordered" evidence="7">
    <location>
        <begin position="543"/>
        <end position="576"/>
    </location>
</feature>
<keyword evidence="5 8" id="KW-0472">Membrane</keyword>
<proteinExistence type="predicted"/>
<evidence type="ECO:0000256" key="5">
    <source>
        <dbReference type="ARBA" id="ARBA00023136"/>
    </source>
</evidence>
<evidence type="ECO:0000256" key="8">
    <source>
        <dbReference type="SAM" id="Phobius"/>
    </source>
</evidence>
<dbReference type="InterPro" id="IPR013355">
    <property type="entry name" value="Pilus_4_PilQ"/>
</dbReference>
<dbReference type="InterPro" id="IPR038591">
    <property type="entry name" value="NolW-like_sf"/>
</dbReference>
<organism evidence="10">
    <name type="scientific">hydrothermal vent metagenome</name>
    <dbReference type="NCBI Taxonomy" id="652676"/>
    <lineage>
        <taxon>unclassified sequences</taxon>
        <taxon>metagenomes</taxon>
        <taxon>ecological metagenomes</taxon>
    </lineage>
</organism>
<dbReference type="PROSITE" id="PS51257">
    <property type="entry name" value="PROKAR_LIPOPROTEIN"/>
    <property type="match status" value="1"/>
</dbReference>
<comment type="subcellular location">
    <subcellularLocation>
        <location evidence="1">Membrane</location>
    </subcellularLocation>
</comment>
<dbReference type="Gene3D" id="2.60.40.3500">
    <property type="match status" value="2"/>
</dbReference>